<feature type="domain" description="Aminoglycoside phosphotransferase" evidence="2">
    <location>
        <begin position="77"/>
        <end position="290"/>
    </location>
</feature>
<dbReference type="EMBL" id="JBKBDE010000002">
    <property type="protein sequence ID" value="MFN6550602.1"/>
    <property type="molecule type" value="Genomic_DNA"/>
</dbReference>
<dbReference type="PANTHER" id="PTHR21310:SF40">
    <property type="entry name" value="AMINOGLYCOSIDE PHOSPHOTRANSFERASE DOMAIN-CONTAINING PROTEIN-RELATED"/>
    <property type="match status" value="1"/>
</dbReference>
<dbReference type="Gene3D" id="3.90.1200.10">
    <property type="match status" value="1"/>
</dbReference>
<feature type="region of interest" description="Disordered" evidence="1">
    <location>
        <begin position="1"/>
        <end position="21"/>
    </location>
</feature>
<dbReference type="Gene3D" id="3.30.200.20">
    <property type="entry name" value="Phosphorylase Kinase, domain 1"/>
    <property type="match status" value="1"/>
</dbReference>
<accession>A0ABW9LUH6</accession>
<sequence>MANEAVDAPVENVDHLQRSSRDVTTLPTVLSKWLSTVMPGGVAPEITVESGVDSNGMSSETIMLTGRWDENGEPREQKWVARVAPTADDVPVFSSYRLDHQFEVMRQVGELTDVPVPNVRWMDTTGEVLGTPFFLMDRVDGQVPPDVMPYTFGGNWFADAPLERQRELQDSTVEVLAKLHAIPDAAERFGFLSEIDPPGDTPLRRHFGWLKDWYEYSVPDIGRSPLVERALQWLEDNFPEDVAATDSVLIWGDSRIGNVLYDNFRPAAVLDWEMATIGPRELDVSWIIFAHMVFQELAGMAGLPGLPDVMREEDVRATYRELTGAELGDLRWFYIYSGVIWCCVFMRTGARRVHFGETEKPDDVETMFYHAPLLRRLIEES</sequence>
<comment type="caution">
    <text evidence="3">The sequence shown here is derived from an EMBL/GenBank/DDBJ whole genome shotgun (WGS) entry which is preliminary data.</text>
</comment>
<evidence type="ECO:0000259" key="2">
    <source>
        <dbReference type="Pfam" id="PF01636"/>
    </source>
</evidence>
<protein>
    <submittedName>
        <fullName evidence="3">Phosphotransferase family protein</fullName>
    </submittedName>
</protein>
<dbReference type="SUPFAM" id="SSF56112">
    <property type="entry name" value="Protein kinase-like (PK-like)"/>
    <property type="match status" value="1"/>
</dbReference>
<dbReference type="Proteomes" id="UP001635817">
    <property type="component" value="Unassembled WGS sequence"/>
</dbReference>
<dbReference type="PANTHER" id="PTHR21310">
    <property type="entry name" value="AMINOGLYCOSIDE PHOSPHOTRANSFERASE-RELATED-RELATED"/>
    <property type="match status" value="1"/>
</dbReference>
<dbReference type="Pfam" id="PF01636">
    <property type="entry name" value="APH"/>
    <property type="match status" value="1"/>
</dbReference>
<organism evidence="3 4">
    <name type="scientific">Mycolicibacterium septicum</name>
    <dbReference type="NCBI Taxonomy" id="98668"/>
    <lineage>
        <taxon>Bacteria</taxon>
        <taxon>Bacillati</taxon>
        <taxon>Actinomycetota</taxon>
        <taxon>Actinomycetes</taxon>
        <taxon>Mycobacteriales</taxon>
        <taxon>Mycobacteriaceae</taxon>
        <taxon>Mycolicibacterium</taxon>
    </lineage>
</organism>
<dbReference type="InterPro" id="IPR051678">
    <property type="entry name" value="AGP_Transferase"/>
</dbReference>
<dbReference type="InterPro" id="IPR041726">
    <property type="entry name" value="ACAD10_11_N"/>
</dbReference>
<proteinExistence type="predicted"/>
<dbReference type="CDD" id="cd05154">
    <property type="entry name" value="ACAD10_11_N-like"/>
    <property type="match status" value="1"/>
</dbReference>
<evidence type="ECO:0000256" key="1">
    <source>
        <dbReference type="SAM" id="MobiDB-lite"/>
    </source>
</evidence>
<dbReference type="InterPro" id="IPR002575">
    <property type="entry name" value="Aminoglycoside_PTrfase"/>
</dbReference>
<dbReference type="RefSeq" id="WP_409549394.1">
    <property type="nucleotide sequence ID" value="NZ_JBKBDE010000002.1"/>
</dbReference>
<dbReference type="InterPro" id="IPR011009">
    <property type="entry name" value="Kinase-like_dom_sf"/>
</dbReference>
<name>A0ABW9LUH6_9MYCO</name>
<evidence type="ECO:0000313" key="4">
    <source>
        <dbReference type="Proteomes" id="UP001635817"/>
    </source>
</evidence>
<reference evidence="3 4" key="1">
    <citation type="submission" date="2024-12" db="EMBL/GenBank/DDBJ databases">
        <title>The coexistence of Mycolicibacterium septicum and Mycolicibacterium nivoides in clinical samples.</title>
        <authorList>
            <person name="Wang C."/>
            <person name="Feng Y."/>
            <person name="Zong Z."/>
        </authorList>
    </citation>
    <scope>NUCLEOTIDE SEQUENCE [LARGE SCALE GENOMIC DNA]</scope>
    <source>
        <strain evidence="3 4">120310</strain>
    </source>
</reference>
<evidence type="ECO:0000313" key="3">
    <source>
        <dbReference type="EMBL" id="MFN6550602.1"/>
    </source>
</evidence>
<gene>
    <name evidence="3" type="ORF">ACK4CP_09380</name>
</gene>
<feature type="compositionally biased region" description="Basic and acidic residues" evidence="1">
    <location>
        <begin position="12"/>
        <end position="21"/>
    </location>
</feature>
<keyword evidence="4" id="KW-1185">Reference proteome</keyword>